<evidence type="ECO:0000256" key="1">
    <source>
        <dbReference type="SAM" id="Phobius"/>
    </source>
</evidence>
<proteinExistence type="predicted"/>
<feature type="non-terminal residue" evidence="2">
    <location>
        <position position="1"/>
    </location>
</feature>
<dbReference type="AlphaFoldDB" id="A0A0K2V7D0"/>
<name>A0A0K2V7D0_LEPSM</name>
<accession>A0A0K2V7D0</accession>
<protein>
    <submittedName>
        <fullName evidence="2">Uncharacterized protein</fullName>
    </submittedName>
</protein>
<keyword evidence="1" id="KW-0472">Membrane</keyword>
<reference evidence="2" key="1">
    <citation type="submission" date="2014-05" db="EMBL/GenBank/DDBJ databases">
        <authorList>
            <person name="Chronopoulou M."/>
        </authorList>
    </citation>
    <scope>NUCLEOTIDE SEQUENCE</scope>
    <source>
        <tissue evidence="2">Whole organism</tissue>
    </source>
</reference>
<keyword evidence="1" id="KW-0812">Transmembrane</keyword>
<keyword evidence="1" id="KW-1133">Transmembrane helix</keyword>
<feature type="transmembrane region" description="Helical" evidence="1">
    <location>
        <begin position="48"/>
        <end position="66"/>
    </location>
</feature>
<evidence type="ECO:0000313" key="2">
    <source>
        <dbReference type="EMBL" id="CDW46364.1"/>
    </source>
</evidence>
<sequence>HKWQKSLLSHALTHLHNPNTYSPLWKHDKYQSRDNCFFVKLKEIPVHIVLKFTTVIIFVLSILASIKRILILSE</sequence>
<organism evidence="2">
    <name type="scientific">Lepeophtheirus salmonis</name>
    <name type="common">Salmon louse</name>
    <name type="synonym">Caligus salmonis</name>
    <dbReference type="NCBI Taxonomy" id="72036"/>
    <lineage>
        <taxon>Eukaryota</taxon>
        <taxon>Metazoa</taxon>
        <taxon>Ecdysozoa</taxon>
        <taxon>Arthropoda</taxon>
        <taxon>Crustacea</taxon>
        <taxon>Multicrustacea</taxon>
        <taxon>Hexanauplia</taxon>
        <taxon>Copepoda</taxon>
        <taxon>Siphonostomatoida</taxon>
        <taxon>Caligidae</taxon>
        <taxon>Lepeophtheirus</taxon>
    </lineage>
</organism>
<dbReference type="EMBL" id="HACA01029003">
    <property type="protein sequence ID" value="CDW46364.1"/>
    <property type="molecule type" value="Transcribed_RNA"/>
</dbReference>